<dbReference type="Gene3D" id="3.90.79.10">
    <property type="entry name" value="Nucleoside Triphosphate Pyrophosphohydrolase"/>
    <property type="match status" value="1"/>
</dbReference>
<feature type="compositionally biased region" description="Basic residues" evidence="6">
    <location>
        <begin position="194"/>
        <end position="209"/>
    </location>
</feature>
<evidence type="ECO:0000256" key="5">
    <source>
        <dbReference type="ARBA" id="ARBA00022842"/>
    </source>
</evidence>
<dbReference type="GO" id="GO:0006281">
    <property type="term" value="P:DNA repair"/>
    <property type="evidence" value="ECO:0007669"/>
    <property type="project" value="InterPro"/>
</dbReference>
<dbReference type="InterPro" id="IPR020084">
    <property type="entry name" value="NUDIX_hydrolase_CS"/>
</dbReference>
<evidence type="ECO:0000256" key="6">
    <source>
        <dbReference type="SAM" id="MobiDB-lite"/>
    </source>
</evidence>
<accession>A0A9D9DK99</accession>
<dbReference type="EMBL" id="JADINA010000033">
    <property type="protein sequence ID" value="MBO8426719.1"/>
    <property type="molecule type" value="Genomic_DNA"/>
</dbReference>
<dbReference type="AlphaFoldDB" id="A0A9D9DK99"/>
<dbReference type="GO" id="GO:0005737">
    <property type="term" value="C:cytoplasm"/>
    <property type="evidence" value="ECO:0007669"/>
    <property type="project" value="TreeGrafter"/>
</dbReference>
<dbReference type="InterPro" id="IPR015797">
    <property type="entry name" value="NUDIX_hydrolase-like_dom_sf"/>
</dbReference>
<dbReference type="PRINTS" id="PR01402">
    <property type="entry name" value="MUTATORMUTX"/>
</dbReference>
<dbReference type="InterPro" id="IPR000086">
    <property type="entry name" value="NUDIX_hydrolase_dom"/>
</dbReference>
<reference evidence="8" key="2">
    <citation type="journal article" date="2021" name="PeerJ">
        <title>Extensive microbial diversity within the chicken gut microbiome revealed by metagenomics and culture.</title>
        <authorList>
            <person name="Gilroy R."/>
            <person name="Ravi A."/>
            <person name="Getino M."/>
            <person name="Pursley I."/>
            <person name="Horton D.L."/>
            <person name="Alikhan N.F."/>
            <person name="Baker D."/>
            <person name="Gharbi K."/>
            <person name="Hall N."/>
            <person name="Watson M."/>
            <person name="Adriaenssens E.M."/>
            <person name="Foster-Nyarko E."/>
            <person name="Jarju S."/>
            <person name="Secka A."/>
            <person name="Antonio M."/>
            <person name="Oren A."/>
            <person name="Chaudhuri R.R."/>
            <person name="La Ragione R."/>
            <person name="Hildebrand F."/>
            <person name="Pallen M.J."/>
        </authorList>
    </citation>
    <scope>NUCLEOTIDE SEQUENCE</scope>
    <source>
        <strain evidence="8">17113</strain>
    </source>
</reference>
<protein>
    <submittedName>
        <fullName evidence="8">8-oxo-dGTP diphosphatase</fullName>
    </submittedName>
</protein>
<keyword evidence="5" id="KW-0460">Magnesium</keyword>
<evidence type="ECO:0000256" key="1">
    <source>
        <dbReference type="ARBA" id="ARBA00001946"/>
    </source>
</evidence>
<dbReference type="GO" id="GO:0008413">
    <property type="term" value="F:8-oxo-7,8-dihydroguanosine triphosphate pyrophosphatase activity"/>
    <property type="evidence" value="ECO:0007669"/>
    <property type="project" value="InterPro"/>
</dbReference>
<evidence type="ECO:0000256" key="2">
    <source>
        <dbReference type="ARBA" id="ARBA00005582"/>
    </source>
</evidence>
<dbReference type="InterPro" id="IPR003562">
    <property type="entry name" value="Mutator_MutX_prot"/>
</dbReference>
<keyword evidence="4" id="KW-0378">Hydrolase</keyword>
<comment type="similarity">
    <text evidence="2">Belongs to the Nudix hydrolase family.</text>
</comment>
<name>A0A9D9DK99_9FIRM</name>
<proteinExistence type="inferred from homology"/>
<organism evidence="8 9">
    <name type="scientific">Candidatus Alloenteromonas pullistercoris</name>
    <dbReference type="NCBI Taxonomy" id="2840785"/>
    <lineage>
        <taxon>Bacteria</taxon>
        <taxon>Bacillati</taxon>
        <taxon>Bacillota</taxon>
        <taxon>Bacillota incertae sedis</taxon>
        <taxon>Candidatus Alloenteromonas</taxon>
    </lineage>
</organism>
<dbReference type="Pfam" id="PF00293">
    <property type="entry name" value="NUDIX"/>
    <property type="match status" value="1"/>
</dbReference>
<sequence>MRFWGFEIGEDLDAVVNSIALEVGKRRKAIEAATHPKERTTLSYYEKEGKTLLLYRDKKENDLNEGKYVGIGGHIEKGESIAQAAKREFKEETGMEVTLQHYRGKVDFVDLSQNPSYAERMYLFRVVGAKGELRECDEGELGYFDTSKLSSLPMWEGDRLFLPLVNGSETFHLLLCYESGRLAFSIPLSDKVNSKKKAMKRGKQGKGKGKKEEKTS</sequence>
<gene>
    <name evidence="8" type="ORF">IAC61_05345</name>
</gene>
<dbReference type="CDD" id="cd18886">
    <property type="entry name" value="NUDIX_MutT_Nudt1"/>
    <property type="match status" value="1"/>
</dbReference>
<dbReference type="PROSITE" id="PS00893">
    <property type="entry name" value="NUDIX_BOX"/>
    <property type="match status" value="1"/>
</dbReference>
<keyword evidence="3" id="KW-0479">Metal-binding</keyword>
<evidence type="ECO:0000256" key="4">
    <source>
        <dbReference type="ARBA" id="ARBA00022801"/>
    </source>
</evidence>
<feature type="region of interest" description="Disordered" evidence="6">
    <location>
        <begin position="191"/>
        <end position="216"/>
    </location>
</feature>
<comment type="caution">
    <text evidence="8">The sequence shown here is derived from an EMBL/GenBank/DDBJ whole genome shotgun (WGS) entry which is preliminary data.</text>
</comment>
<dbReference type="PROSITE" id="PS51462">
    <property type="entry name" value="NUDIX"/>
    <property type="match status" value="1"/>
</dbReference>
<dbReference type="PANTHER" id="PTHR43758">
    <property type="entry name" value="7,8-DIHYDRO-8-OXOGUANINE TRIPHOSPHATASE"/>
    <property type="match status" value="1"/>
</dbReference>
<evidence type="ECO:0000313" key="8">
    <source>
        <dbReference type="EMBL" id="MBO8426719.1"/>
    </source>
</evidence>
<dbReference type="SUPFAM" id="SSF55811">
    <property type="entry name" value="Nudix"/>
    <property type="match status" value="1"/>
</dbReference>
<reference evidence="8" key="1">
    <citation type="submission" date="2020-10" db="EMBL/GenBank/DDBJ databases">
        <authorList>
            <person name="Gilroy R."/>
        </authorList>
    </citation>
    <scope>NUCLEOTIDE SEQUENCE</scope>
    <source>
        <strain evidence="8">17113</strain>
    </source>
</reference>
<evidence type="ECO:0000259" key="7">
    <source>
        <dbReference type="PROSITE" id="PS51462"/>
    </source>
</evidence>
<evidence type="ECO:0000256" key="3">
    <source>
        <dbReference type="ARBA" id="ARBA00022723"/>
    </source>
</evidence>
<dbReference type="Proteomes" id="UP000823634">
    <property type="component" value="Unassembled WGS sequence"/>
</dbReference>
<dbReference type="PANTHER" id="PTHR43758:SF2">
    <property type="entry name" value="OXIDIZED PURINE NUCLEOSIDE TRIPHOSPHATE HYDROLASE"/>
    <property type="match status" value="1"/>
</dbReference>
<dbReference type="GO" id="GO:0046872">
    <property type="term" value="F:metal ion binding"/>
    <property type="evidence" value="ECO:0007669"/>
    <property type="project" value="UniProtKB-KW"/>
</dbReference>
<evidence type="ECO:0000313" key="9">
    <source>
        <dbReference type="Proteomes" id="UP000823634"/>
    </source>
</evidence>
<comment type="cofactor">
    <cofactor evidence="1">
        <name>Mg(2+)</name>
        <dbReference type="ChEBI" id="CHEBI:18420"/>
    </cofactor>
</comment>
<feature type="domain" description="Nudix hydrolase" evidence="7">
    <location>
        <begin position="24"/>
        <end position="167"/>
    </location>
</feature>